<evidence type="ECO:0000313" key="2">
    <source>
        <dbReference type="Proteomes" id="UP001626549"/>
    </source>
</evidence>
<evidence type="ECO:0000313" key="1">
    <source>
        <dbReference type="EMBL" id="WOJ95615.1"/>
    </source>
</evidence>
<organism evidence="1 2">
    <name type="scientific">Congregibacter brevis</name>
    <dbReference type="NCBI Taxonomy" id="3081201"/>
    <lineage>
        <taxon>Bacteria</taxon>
        <taxon>Pseudomonadati</taxon>
        <taxon>Pseudomonadota</taxon>
        <taxon>Gammaproteobacteria</taxon>
        <taxon>Cellvibrionales</taxon>
        <taxon>Halieaceae</taxon>
        <taxon>Congregibacter</taxon>
    </lineage>
</organism>
<keyword evidence="2" id="KW-1185">Reference proteome</keyword>
<dbReference type="InterPro" id="IPR021246">
    <property type="entry name" value="DUF2797"/>
</dbReference>
<reference evidence="1 2" key="1">
    <citation type="submission" date="2023-10" db="EMBL/GenBank/DDBJ databases">
        <title>Two novel species belonging to the OM43/NOR5 clade.</title>
        <authorList>
            <person name="Park M."/>
        </authorList>
    </citation>
    <scope>NUCLEOTIDE SEQUENCE [LARGE SCALE GENOMIC DNA]</scope>
    <source>
        <strain evidence="1 2">IMCC45268</strain>
    </source>
</reference>
<dbReference type="Pfam" id="PF10977">
    <property type="entry name" value="DUF2797"/>
    <property type="match status" value="1"/>
</dbReference>
<gene>
    <name evidence="1" type="ORF">R0137_10155</name>
</gene>
<dbReference type="EMBL" id="CP136865">
    <property type="protein sequence ID" value="WOJ95615.1"/>
    <property type="molecule type" value="Genomic_DNA"/>
</dbReference>
<dbReference type="Proteomes" id="UP001626549">
    <property type="component" value="Chromosome"/>
</dbReference>
<accession>A0ABZ0I8Y4</accession>
<proteinExistence type="predicted"/>
<protein>
    <submittedName>
        <fullName evidence="1">DUF2797 domain-containing protein</fullName>
    </submittedName>
</protein>
<sequence>MSVLLGEGGIRKMTSSLSNSAVDYALPMGESSVPLNALLGQSISLSFLGAINCVHCGRKTKKSFNQGYCYPCFQRLAQCDSCIMSPQKCHYAGGTCREPEWGDANCMVDHFVYLANTSGLKVGITRGTQVPTRWIDQGATQALPAFRVASRLDSGLVEVAFAAHVADKTAWQRMLKGANDPMDLSAERARLAETCGDTIEALRRDRGIDAITPLDTEDVTTIDYPVLEYPSKVKSMTFDKMPEVSGTLMGIKAQYLILDTGVINMRRHAGYQVALSQMTEN</sequence>
<dbReference type="RefSeq" id="WP_407326319.1">
    <property type="nucleotide sequence ID" value="NZ_CP136865.1"/>
</dbReference>
<name>A0ABZ0I8Y4_9GAMM</name>